<dbReference type="AlphaFoldDB" id="A0AAU7GFY2"/>
<evidence type="ECO:0000259" key="13">
    <source>
        <dbReference type="Pfam" id="PF19291"/>
    </source>
</evidence>
<accession>A0AAU7GFY2</accession>
<dbReference type="FunFam" id="1.50.10.10:FF:000005">
    <property type="entry name" value="Glycosyl hydrolase, glucoamylase"/>
    <property type="match status" value="1"/>
</dbReference>
<evidence type="ECO:0000256" key="1">
    <source>
        <dbReference type="ARBA" id="ARBA00001576"/>
    </source>
</evidence>
<keyword evidence="6" id="KW-0119">Carbohydrate metabolism</keyword>
<dbReference type="InterPro" id="IPR012341">
    <property type="entry name" value="6hp_glycosidase-like_sf"/>
</dbReference>
<dbReference type="EMBL" id="CP157390">
    <property type="protein sequence ID" value="XBM48844.1"/>
    <property type="molecule type" value="Genomic_DNA"/>
</dbReference>
<gene>
    <name evidence="14" type="ORF">AAME72_03050</name>
</gene>
<dbReference type="GO" id="GO:0004555">
    <property type="term" value="F:alpha,alpha-trehalase activity"/>
    <property type="evidence" value="ECO:0007669"/>
    <property type="project" value="UniProtKB-EC"/>
</dbReference>
<name>A0AAU7GFY2_9MICO</name>
<keyword evidence="5 14" id="KW-0378">Hydrolase</keyword>
<dbReference type="EC" id="3.2.1.28" evidence="3"/>
<protein>
    <recommendedName>
        <fullName evidence="4">Trehalase</fullName>
        <ecNumber evidence="3">3.2.1.28</ecNumber>
    </recommendedName>
    <alternativeName>
        <fullName evidence="8">Alpha,alpha-trehalase</fullName>
    </alternativeName>
    <alternativeName>
        <fullName evidence="9">Alpha,alpha-trehalose glucohydrolase</fullName>
    </alternativeName>
</protein>
<keyword evidence="7" id="KW-0326">Glycosidase</keyword>
<evidence type="ECO:0000256" key="5">
    <source>
        <dbReference type="ARBA" id="ARBA00022801"/>
    </source>
</evidence>
<evidence type="ECO:0000259" key="12">
    <source>
        <dbReference type="Pfam" id="PF00723"/>
    </source>
</evidence>
<evidence type="ECO:0000256" key="9">
    <source>
        <dbReference type="ARBA" id="ARBA00031637"/>
    </source>
</evidence>
<evidence type="ECO:0000256" key="11">
    <source>
        <dbReference type="ARBA" id="ARBA00060615"/>
    </source>
</evidence>
<evidence type="ECO:0000256" key="2">
    <source>
        <dbReference type="ARBA" id="ARBA00006188"/>
    </source>
</evidence>
<dbReference type="PANTHER" id="PTHR31616">
    <property type="entry name" value="TREHALASE"/>
    <property type="match status" value="1"/>
</dbReference>
<evidence type="ECO:0000313" key="14">
    <source>
        <dbReference type="EMBL" id="XBM48844.1"/>
    </source>
</evidence>
<evidence type="ECO:0000256" key="10">
    <source>
        <dbReference type="ARBA" id="ARBA00053030"/>
    </source>
</evidence>
<dbReference type="InterPro" id="IPR008928">
    <property type="entry name" value="6-hairpin_glycosidase_sf"/>
</dbReference>
<dbReference type="InterPro" id="IPR045582">
    <property type="entry name" value="Trehalase-like_N"/>
</dbReference>
<dbReference type="GO" id="GO:0005993">
    <property type="term" value="P:trehalose catabolic process"/>
    <property type="evidence" value="ECO:0007669"/>
    <property type="project" value="UniProtKB-ARBA"/>
</dbReference>
<dbReference type="RefSeq" id="WP_348788765.1">
    <property type="nucleotide sequence ID" value="NZ_CP157390.1"/>
</dbReference>
<evidence type="ECO:0000256" key="6">
    <source>
        <dbReference type="ARBA" id="ARBA00023277"/>
    </source>
</evidence>
<evidence type="ECO:0000256" key="8">
    <source>
        <dbReference type="ARBA" id="ARBA00030473"/>
    </source>
</evidence>
<evidence type="ECO:0000256" key="3">
    <source>
        <dbReference type="ARBA" id="ARBA00012757"/>
    </source>
</evidence>
<proteinExistence type="inferred from homology"/>
<dbReference type="Pfam" id="PF00723">
    <property type="entry name" value="Glyco_hydro_15"/>
    <property type="match status" value="1"/>
</dbReference>
<comment type="similarity">
    <text evidence="2">Belongs to the glycosyl hydrolase 15 family.</text>
</comment>
<comment type="catalytic activity">
    <reaction evidence="1">
        <text>alpha,alpha-trehalose + H2O = alpha-D-glucose + beta-D-glucose</text>
        <dbReference type="Rhea" id="RHEA:32675"/>
        <dbReference type="ChEBI" id="CHEBI:15377"/>
        <dbReference type="ChEBI" id="CHEBI:15903"/>
        <dbReference type="ChEBI" id="CHEBI:16551"/>
        <dbReference type="ChEBI" id="CHEBI:17925"/>
        <dbReference type="EC" id="3.2.1.28"/>
    </reaction>
</comment>
<dbReference type="SUPFAM" id="SSF48208">
    <property type="entry name" value="Six-hairpin glycosidases"/>
    <property type="match status" value="1"/>
</dbReference>
<dbReference type="Gene3D" id="1.50.10.10">
    <property type="match status" value="1"/>
</dbReference>
<dbReference type="InterPro" id="IPR011613">
    <property type="entry name" value="GH15-like"/>
</dbReference>
<sequence length="603" mass="66799">MTARRIEDYAMIGDLHTAAMVGADGSIDWLCLPRFDSSACFAAMLDDESAGRWRIAPVGAGRCTRRRYRGDTLILETEWETPEGAVRITDFMPVRDHAADLVRIVEGLSGTVTMRLELVLRFDYGHVVPWVTAEDGGIRAVAGPDAVLVSSPVPLEGRDMRTVAEFTVAAGETAPFVLTWFPSHEPEPTPADAEGALAATELYWDRWSAQSAVYGPHRDAVQRSLVTLKALTYQPTGGIVAAPTTSLPEQLGGPRNWDYRFCWLRDAALALQSLLTAGYTDEARSWRDWLVRAVAGDPADLRIMYGLDGRRRLPEETIPWLRGYEGSSPVRVGNAAAEQLQLDVWGEVLDGLALTRTTIGSGDDDAWAVQRALLDHLAENWTEPDNGLWEMRGPRRHFTHSKLMAWVAVDRMIDGVRSFGLPGPVRSWERLRARIRRDILANGYDEKRNTFVQSYGSKELDAALLLIPRVGFLPPDDRRVVGTIDAIQRNLTEDGLVLRYRPGASDDGLPGGEGVFLACSFWMVDALIGAGRRDEAETLFDRLLGLRNDVGLLSEEWDPHASRQLGNMPQAYSHFALIRSAFHLLAGGTTTTQDRIPIATRKE</sequence>
<feature type="domain" description="Trehalase-like N-terminal" evidence="13">
    <location>
        <begin position="3"/>
        <end position="152"/>
    </location>
</feature>
<reference evidence="14" key="1">
    <citation type="submission" date="2024-05" db="EMBL/GenBank/DDBJ databases">
        <title>The Natural Products Discovery Center: Release of the First 8490 Sequenced Strains for Exploring Actinobacteria Biosynthetic Diversity.</title>
        <authorList>
            <person name="Kalkreuter E."/>
            <person name="Kautsar S.A."/>
            <person name="Yang D."/>
            <person name="Bader C.D."/>
            <person name="Teijaro C.N."/>
            <person name="Fluegel L."/>
            <person name="Davis C.M."/>
            <person name="Simpson J.R."/>
            <person name="Lauterbach L."/>
            <person name="Steele A.D."/>
            <person name="Gui C."/>
            <person name="Meng S."/>
            <person name="Li G."/>
            <person name="Viehrig K."/>
            <person name="Ye F."/>
            <person name="Su P."/>
            <person name="Kiefer A.F."/>
            <person name="Nichols A."/>
            <person name="Cepeda A.J."/>
            <person name="Yan W."/>
            <person name="Fan B."/>
            <person name="Jiang Y."/>
            <person name="Adhikari A."/>
            <person name="Zheng C.-J."/>
            <person name="Schuster L."/>
            <person name="Cowan T.M."/>
            <person name="Smanski M.J."/>
            <person name="Chevrette M.G."/>
            <person name="de Carvalho L.P.S."/>
            <person name="Shen B."/>
        </authorList>
    </citation>
    <scope>NUCLEOTIDE SEQUENCE</scope>
    <source>
        <strain evidence="14">NPDC080035</strain>
    </source>
</reference>
<organism evidence="14">
    <name type="scientific">Leifsonia sp. NPDC080035</name>
    <dbReference type="NCBI Taxonomy" id="3143936"/>
    <lineage>
        <taxon>Bacteria</taxon>
        <taxon>Bacillati</taxon>
        <taxon>Actinomycetota</taxon>
        <taxon>Actinomycetes</taxon>
        <taxon>Micrococcales</taxon>
        <taxon>Microbacteriaceae</taxon>
        <taxon>Leifsonia</taxon>
    </lineage>
</organism>
<comment type="cofactor">
    <cofactor evidence="10">
        <name>phosphate</name>
        <dbReference type="ChEBI" id="CHEBI:43474"/>
    </cofactor>
</comment>
<evidence type="ECO:0000256" key="7">
    <source>
        <dbReference type="ARBA" id="ARBA00023295"/>
    </source>
</evidence>
<dbReference type="Pfam" id="PF19291">
    <property type="entry name" value="TREH_N"/>
    <property type="match status" value="1"/>
</dbReference>
<dbReference type="PANTHER" id="PTHR31616:SF0">
    <property type="entry name" value="GLUCAN 1,4-ALPHA-GLUCOSIDASE"/>
    <property type="match status" value="1"/>
</dbReference>
<comment type="pathway">
    <text evidence="11">Glycan degradation; trehalose degradation; D-glucose from alpha,alpha-trehalose: step 1/1.</text>
</comment>
<feature type="domain" description="GH15-like" evidence="12">
    <location>
        <begin position="215"/>
        <end position="581"/>
    </location>
</feature>
<evidence type="ECO:0000256" key="4">
    <source>
        <dbReference type="ARBA" id="ARBA00019905"/>
    </source>
</evidence>